<evidence type="ECO:0000313" key="1">
    <source>
        <dbReference type="EMBL" id="MBN9669541.1"/>
    </source>
</evidence>
<evidence type="ECO:0000313" key="2">
    <source>
        <dbReference type="Proteomes" id="UP000664096"/>
    </source>
</evidence>
<name>A0A939E9X0_9HYPH</name>
<comment type="caution">
    <text evidence="1">The sequence shown here is derived from an EMBL/GenBank/DDBJ whole genome shotgun (WGS) entry which is preliminary data.</text>
</comment>
<dbReference type="Pfam" id="PF14345">
    <property type="entry name" value="GDYXXLXY"/>
    <property type="match status" value="1"/>
</dbReference>
<reference evidence="1" key="1">
    <citation type="submission" date="2020-12" db="EMBL/GenBank/DDBJ databases">
        <title>Oil enriched cultivation method for isolating marine PHA-producing bacteria.</title>
        <authorList>
            <person name="Zheng W."/>
            <person name="Yu S."/>
            <person name="Huang Y."/>
        </authorList>
    </citation>
    <scope>NUCLEOTIDE SEQUENCE</scope>
    <source>
        <strain evidence="1">SY-2-12</strain>
    </source>
</reference>
<gene>
    <name evidence="1" type="ORF">JF539_04270</name>
</gene>
<dbReference type="Proteomes" id="UP000664096">
    <property type="component" value="Unassembled WGS sequence"/>
</dbReference>
<sequence>MIWGLIALIQLALVAFPLVERLQVQTTGEVVALELVPVDPRDLLRGDYVVINLAIGEIGIEVPGSSTVGRGDRVYVGLSTDGNGPARPIVVSKDRAKAGETAIAGIVRYEAGDHLRIDYGIDAFFLPEGLGKVIERLDTRRLKLTVAISEDGRSLPLALLVDGQEFRSDGLF</sequence>
<dbReference type="InterPro" id="IPR025833">
    <property type="entry name" value="GDYXXLXY"/>
</dbReference>
<protein>
    <submittedName>
        <fullName evidence="1">GDYXXLXY domain-containing protein</fullName>
    </submittedName>
</protein>
<accession>A0A939E9X0</accession>
<proteinExistence type="predicted"/>
<dbReference type="AlphaFoldDB" id="A0A939E9X0"/>
<dbReference type="EMBL" id="JAEKJZ010000001">
    <property type="protein sequence ID" value="MBN9669541.1"/>
    <property type="molecule type" value="Genomic_DNA"/>
</dbReference>
<organism evidence="1 2">
    <name type="scientific">Roseibium aggregatum</name>
    <dbReference type="NCBI Taxonomy" id="187304"/>
    <lineage>
        <taxon>Bacteria</taxon>
        <taxon>Pseudomonadati</taxon>
        <taxon>Pseudomonadota</taxon>
        <taxon>Alphaproteobacteria</taxon>
        <taxon>Hyphomicrobiales</taxon>
        <taxon>Stappiaceae</taxon>
        <taxon>Roseibium</taxon>
    </lineage>
</organism>